<keyword evidence="2" id="KW-0539">Nucleus</keyword>
<organism evidence="4 5">
    <name type="scientific">Marasmiellus scandens</name>
    <dbReference type="NCBI Taxonomy" id="2682957"/>
    <lineage>
        <taxon>Eukaryota</taxon>
        <taxon>Fungi</taxon>
        <taxon>Dikarya</taxon>
        <taxon>Basidiomycota</taxon>
        <taxon>Agaricomycotina</taxon>
        <taxon>Agaricomycetes</taxon>
        <taxon>Agaricomycetidae</taxon>
        <taxon>Agaricales</taxon>
        <taxon>Marasmiineae</taxon>
        <taxon>Omphalotaceae</taxon>
        <taxon>Marasmiellus</taxon>
    </lineage>
</organism>
<evidence type="ECO:0000256" key="3">
    <source>
        <dbReference type="SAM" id="MobiDB-lite"/>
    </source>
</evidence>
<feature type="region of interest" description="Disordered" evidence="3">
    <location>
        <begin position="17"/>
        <end position="200"/>
    </location>
</feature>
<gene>
    <name evidence="4" type="ORF">VKT23_003190</name>
</gene>
<accession>A0ABR1JWG3</accession>
<evidence type="ECO:0008006" key="6">
    <source>
        <dbReference type="Google" id="ProtNLM"/>
    </source>
</evidence>
<dbReference type="Pfam" id="PF11719">
    <property type="entry name" value="Drc1-Sld2"/>
    <property type="match status" value="1"/>
</dbReference>
<feature type="region of interest" description="Disordered" evidence="3">
    <location>
        <begin position="440"/>
        <end position="477"/>
    </location>
</feature>
<dbReference type="Proteomes" id="UP001498398">
    <property type="component" value="Unassembled WGS sequence"/>
</dbReference>
<dbReference type="EMBL" id="JBANRG010000003">
    <property type="protein sequence ID" value="KAK7468687.1"/>
    <property type="molecule type" value="Genomic_DNA"/>
</dbReference>
<feature type="compositionally biased region" description="Polar residues" evidence="3">
    <location>
        <begin position="380"/>
        <end position="395"/>
    </location>
</feature>
<feature type="compositionally biased region" description="Acidic residues" evidence="3">
    <location>
        <begin position="453"/>
        <end position="467"/>
    </location>
</feature>
<protein>
    <recommendedName>
        <fullName evidence="6">DNA replication regulator SLD2</fullName>
    </recommendedName>
</protein>
<evidence type="ECO:0000313" key="5">
    <source>
        <dbReference type="Proteomes" id="UP001498398"/>
    </source>
</evidence>
<feature type="region of interest" description="Disordered" evidence="3">
    <location>
        <begin position="376"/>
        <end position="398"/>
    </location>
</feature>
<reference evidence="4 5" key="1">
    <citation type="submission" date="2024-01" db="EMBL/GenBank/DDBJ databases">
        <title>A draft genome for the cacao thread blight pathogen Marasmiellus scandens.</title>
        <authorList>
            <person name="Baruah I.K."/>
            <person name="Leung J."/>
            <person name="Bukari Y."/>
            <person name="Amoako-Attah I."/>
            <person name="Meinhardt L.W."/>
            <person name="Bailey B.A."/>
            <person name="Cohen S.P."/>
        </authorList>
    </citation>
    <scope>NUCLEOTIDE SEQUENCE [LARGE SCALE GENOMIC DNA]</scope>
    <source>
        <strain evidence="4 5">GH-19</strain>
    </source>
</reference>
<feature type="compositionally biased region" description="Basic and acidic residues" evidence="3">
    <location>
        <begin position="17"/>
        <end position="35"/>
    </location>
</feature>
<feature type="compositionally biased region" description="Polar residues" evidence="3">
    <location>
        <begin position="217"/>
        <end position="230"/>
    </location>
</feature>
<comment type="subcellular location">
    <subcellularLocation>
        <location evidence="1">Nucleus</location>
    </subcellularLocation>
</comment>
<keyword evidence="5" id="KW-1185">Reference proteome</keyword>
<feature type="region of interest" description="Disordered" evidence="3">
    <location>
        <begin position="213"/>
        <end position="344"/>
    </location>
</feature>
<evidence type="ECO:0000256" key="1">
    <source>
        <dbReference type="ARBA" id="ARBA00004123"/>
    </source>
</evidence>
<dbReference type="InterPro" id="IPR021110">
    <property type="entry name" value="DNA_rep_checkpnt_protein"/>
</dbReference>
<feature type="compositionally biased region" description="Low complexity" evidence="3">
    <location>
        <begin position="267"/>
        <end position="278"/>
    </location>
</feature>
<name>A0ABR1JWG3_9AGAR</name>
<dbReference type="CDD" id="cd22289">
    <property type="entry name" value="RecQL4_SLD2_NTD"/>
    <property type="match status" value="1"/>
</dbReference>
<evidence type="ECO:0000313" key="4">
    <source>
        <dbReference type="EMBL" id="KAK7468687.1"/>
    </source>
</evidence>
<sequence>MDHVSTLKAQIKAWEKSFRQSHGKDPSVQDIRDNPDIAAKYKLYKKASKPPPAPSTPKKSQPSLPRPRPVETTAPLSTFNPFSPEKNKGKQKQVSSPIKKTFPNPFATPSKSKPVPRIRETSPSPPPSPSPSVTLHAPPTAVSRARKRLRGEPVSPSPNKEKRRRVHSQTTLPFPRQSADLSSSDEDAPANSFVGDSPVKASTTAKSFSMLFDEPTGSKSALSRSKTAPSGSGLFGSFSRADSEDDLDGVLGKSRKKVVNGRSIPVESKASSRSSAKRGLSESDVENEKQTSDTGLVLVPPSPPAEPSSYRPPKDGKRSNNSRKKAKLGGDESSDTEMHSGDEVKVVVGRQLRVQHAQDDDEDLESEPILRYFRPLDSIASGSQSQSERQDQGSFEVQLPDKLRDILALSSTSESKSYDLPEEKVIEGLLYGRRTTHYDPSRGGEIWGVGDSEQVDNDAKDEEDWEGEPVPWEIGEL</sequence>
<comment type="caution">
    <text evidence="4">The sequence shown here is derived from an EMBL/GenBank/DDBJ whole genome shotgun (WGS) entry which is preliminary data.</text>
</comment>
<evidence type="ECO:0000256" key="2">
    <source>
        <dbReference type="ARBA" id="ARBA00023242"/>
    </source>
</evidence>
<proteinExistence type="predicted"/>
<dbReference type="Gene3D" id="1.10.10.1460">
    <property type="match status" value="1"/>
</dbReference>